<protein>
    <submittedName>
        <fullName evidence="1">Uncharacterized protein</fullName>
    </submittedName>
</protein>
<dbReference type="OrthoDB" id="73875at2759"/>
<dbReference type="Proteomes" id="UP000783686">
    <property type="component" value="Unassembled WGS sequence"/>
</dbReference>
<name>A0A811JQ95_9BILA</name>
<dbReference type="AlphaFoldDB" id="A0A811JQ95"/>
<organism evidence="1 2">
    <name type="scientific">Bursaphelenchus okinawaensis</name>
    <dbReference type="NCBI Taxonomy" id="465554"/>
    <lineage>
        <taxon>Eukaryota</taxon>
        <taxon>Metazoa</taxon>
        <taxon>Ecdysozoa</taxon>
        <taxon>Nematoda</taxon>
        <taxon>Chromadorea</taxon>
        <taxon>Rhabditida</taxon>
        <taxon>Tylenchina</taxon>
        <taxon>Tylenchomorpha</taxon>
        <taxon>Aphelenchoidea</taxon>
        <taxon>Aphelenchoididae</taxon>
        <taxon>Bursaphelenchus</taxon>
    </lineage>
</organism>
<gene>
    <name evidence="1" type="ORF">BOKJ2_LOCUS133</name>
</gene>
<accession>A0A811JQ95</accession>
<reference evidence="1" key="1">
    <citation type="submission" date="2020-09" db="EMBL/GenBank/DDBJ databases">
        <authorList>
            <person name="Kikuchi T."/>
        </authorList>
    </citation>
    <scope>NUCLEOTIDE SEQUENCE</scope>
    <source>
        <strain evidence="1">SH1</strain>
    </source>
</reference>
<comment type="caution">
    <text evidence="1">The sequence shown here is derived from an EMBL/GenBank/DDBJ whole genome shotgun (WGS) entry which is preliminary data.</text>
</comment>
<dbReference type="EMBL" id="CAJFCW020000001">
    <property type="protein sequence ID" value="CAG9077470.1"/>
    <property type="molecule type" value="Genomic_DNA"/>
</dbReference>
<evidence type="ECO:0000313" key="1">
    <source>
        <dbReference type="EMBL" id="CAD5205449.1"/>
    </source>
</evidence>
<evidence type="ECO:0000313" key="2">
    <source>
        <dbReference type="Proteomes" id="UP000614601"/>
    </source>
</evidence>
<keyword evidence="2" id="KW-1185">Reference proteome</keyword>
<dbReference type="Proteomes" id="UP000614601">
    <property type="component" value="Unassembled WGS sequence"/>
</dbReference>
<sequence length="353" mass="40369">MAWMRRLGCSHAVQGPITVDANMKPQFDERYIKYDWKEAVISARGLNSRSISLKILLYLQFTHPETLHTVTQQSLRQFRMELDGNFIFDGFLIEISENVANDEFLLFLQKLRDYFSDTQVDVEVTSKTIFESSEWLLKASVVVDSFYINLDKGIHPKNDTLFDEYRLLDPLLPDDTIPLEDTIKGVVEQMANISEPSRLIMSFSTITRGVIANNETNFDRGKDFLTETNSTLKVYEEPTGRFSLQEICEPALLVPVSTDNVTVSNYFLDRNQNWFSLNAPYNKATLTKIKWLSQVGVAGLALSEFSADDPDNECRYGRFPLHRFVSSNFDCKIPAAGRPQARRNLCGQFIPIL</sequence>
<proteinExistence type="predicted"/>
<dbReference type="EMBL" id="CAJFDH010000001">
    <property type="protein sequence ID" value="CAD5205449.1"/>
    <property type="molecule type" value="Genomic_DNA"/>
</dbReference>